<organism evidence="1 2">
    <name type="scientific">Mycena pura</name>
    <dbReference type="NCBI Taxonomy" id="153505"/>
    <lineage>
        <taxon>Eukaryota</taxon>
        <taxon>Fungi</taxon>
        <taxon>Dikarya</taxon>
        <taxon>Basidiomycota</taxon>
        <taxon>Agaricomycotina</taxon>
        <taxon>Agaricomycetes</taxon>
        <taxon>Agaricomycetidae</taxon>
        <taxon>Agaricales</taxon>
        <taxon>Marasmiineae</taxon>
        <taxon>Mycenaceae</taxon>
        <taxon>Mycena</taxon>
    </lineage>
</organism>
<dbReference type="AlphaFoldDB" id="A0AAD6Y9R1"/>
<keyword evidence="2" id="KW-1185">Reference proteome</keyword>
<evidence type="ECO:0000313" key="2">
    <source>
        <dbReference type="Proteomes" id="UP001219525"/>
    </source>
</evidence>
<reference evidence="1" key="1">
    <citation type="submission" date="2023-03" db="EMBL/GenBank/DDBJ databases">
        <title>Massive genome expansion in bonnet fungi (Mycena s.s.) driven by repeated elements and novel gene families across ecological guilds.</title>
        <authorList>
            <consortium name="Lawrence Berkeley National Laboratory"/>
            <person name="Harder C.B."/>
            <person name="Miyauchi S."/>
            <person name="Viragh M."/>
            <person name="Kuo A."/>
            <person name="Thoen E."/>
            <person name="Andreopoulos B."/>
            <person name="Lu D."/>
            <person name="Skrede I."/>
            <person name="Drula E."/>
            <person name="Henrissat B."/>
            <person name="Morin E."/>
            <person name="Kohler A."/>
            <person name="Barry K."/>
            <person name="LaButti K."/>
            <person name="Morin E."/>
            <person name="Salamov A."/>
            <person name="Lipzen A."/>
            <person name="Mereny Z."/>
            <person name="Hegedus B."/>
            <person name="Baldrian P."/>
            <person name="Stursova M."/>
            <person name="Weitz H."/>
            <person name="Taylor A."/>
            <person name="Grigoriev I.V."/>
            <person name="Nagy L.G."/>
            <person name="Martin F."/>
            <person name="Kauserud H."/>
        </authorList>
    </citation>
    <scope>NUCLEOTIDE SEQUENCE</scope>
    <source>
        <strain evidence="1">9144</strain>
    </source>
</reference>
<dbReference type="Proteomes" id="UP001219525">
    <property type="component" value="Unassembled WGS sequence"/>
</dbReference>
<accession>A0AAD6Y9R1</accession>
<evidence type="ECO:0000313" key="1">
    <source>
        <dbReference type="EMBL" id="KAJ7204165.1"/>
    </source>
</evidence>
<proteinExistence type="predicted"/>
<name>A0AAD6Y9R1_9AGAR</name>
<protein>
    <submittedName>
        <fullName evidence="1">Uncharacterized protein</fullName>
    </submittedName>
</protein>
<comment type="caution">
    <text evidence="1">The sequence shown here is derived from an EMBL/GenBank/DDBJ whole genome shotgun (WGS) entry which is preliminary data.</text>
</comment>
<sequence length="291" mass="32526">MAAAPSPHLPGHSRLPPELELRIFEFAALSLPKSIPSLVRVAWRVKQWVEPLLYRTLVITYSGGAIEGLPFCTMNELIGIIQTKSPAFLSNAVQNVMLDSVDRTFVRTVLSAFSGIKNLFLNVGTLQGALDVQPLRHLYCALHEVFDPSVNDPFTHRVFSNITHLELFGLPSEIADTDVPFASRVARLPHLTHFSLNRGPGIDCSVCVRVLTACKRLHVLVFLCEREKHAAAERAGLARDVRFVMLDLSDYETDWQWGILTGNDYWARAEAFIAKRISGEIDRNTFFLEGG</sequence>
<gene>
    <name evidence="1" type="ORF">GGX14DRAFT_460974</name>
</gene>
<dbReference type="EMBL" id="JARJCW010000048">
    <property type="protein sequence ID" value="KAJ7204165.1"/>
    <property type="molecule type" value="Genomic_DNA"/>
</dbReference>